<organism evidence="2 3">
    <name type="scientific">Exophiala xenobiotica</name>
    <dbReference type="NCBI Taxonomy" id="348802"/>
    <lineage>
        <taxon>Eukaryota</taxon>
        <taxon>Fungi</taxon>
        <taxon>Dikarya</taxon>
        <taxon>Ascomycota</taxon>
        <taxon>Pezizomycotina</taxon>
        <taxon>Eurotiomycetes</taxon>
        <taxon>Chaetothyriomycetidae</taxon>
        <taxon>Chaetothyriales</taxon>
        <taxon>Herpotrichiellaceae</taxon>
        <taxon>Exophiala</taxon>
    </lineage>
</organism>
<dbReference type="OrthoDB" id="3497702at2759"/>
<feature type="region of interest" description="Disordered" evidence="1">
    <location>
        <begin position="1"/>
        <end position="27"/>
    </location>
</feature>
<dbReference type="HOGENOM" id="CLU_2306170_0_0_1"/>
<dbReference type="Proteomes" id="UP000054342">
    <property type="component" value="Unassembled WGS sequence"/>
</dbReference>
<accession>A0A0D2D7P5</accession>
<gene>
    <name evidence="2" type="ORF">PV05_02851</name>
</gene>
<sequence>MTNSVSIHVEDRQSGKNANGNVPANGQKQTFGTLYGTAFGGKVVVNAIFVQTPATAQGLKIVVSDEHGNQKAVLDDNGTPFVIGSQPVDITHWTITATKQ</sequence>
<proteinExistence type="predicted"/>
<evidence type="ECO:0000256" key="1">
    <source>
        <dbReference type="SAM" id="MobiDB-lite"/>
    </source>
</evidence>
<keyword evidence="3" id="KW-1185">Reference proteome</keyword>
<evidence type="ECO:0000313" key="3">
    <source>
        <dbReference type="Proteomes" id="UP000054342"/>
    </source>
</evidence>
<protein>
    <submittedName>
        <fullName evidence="2">Uncharacterized protein</fullName>
    </submittedName>
</protein>
<dbReference type="GeneID" id="25324759"/>
<evidence type="ECO:0000313" key="2">
    <source>
        <dbReference type="EMBL" id="KIW58322.1"/>
    </source>
</evidence>
<feature type="compositionally biased region" description="Polar residues" evidence="1">
    <location>
        <begin position="15"/>
        <end position="27"/>
    </location>
</feature>
<dbReference type="AlphaFoldDB" id="A0A0D2D7P5"/>
<dbReference type="RefSeq" id="XP_013318906.1">
    <property type="nucleotide sequence ID" value="XM_013463452.1"/>
</dbReference>
<dbReference type="EMBL" id="KN847318">
    <property type="protein sequence ID" value="KIW58322.1"/>
    <property type="molecule type" value="Genomic_DNA"/>
</dbReference>
<reference evidence="2 3" key="1">
    <citation type="submission" date="2015-01" db="EMBL/GenBank/DDBJ databases">
        <title>The Genome Sequence of Exophiala xenobiotica CBS118157.</title>
        <authorList>
            <consortium name="The Broad Institute Genomics Platform"/>
            <person name="Cuomo C."/>
            <person name="de Hoog S."/>
            <person name="Gorbushina A."/>
            <person name="Stielow B."/>
            <person name="Teixiera M."/>
            <person name="Abouelleil A."/>
            <person name="Chapman S.B."/>
            <person name="Priest M."/>
            <person name="Young S.K."/>
            <person name="Wortman J."/>
            <person name="Nusbaum C."/>
            <person name="Birren B."/>
        </authorList>
    </citation>
    <scope>NUCLEOTIDE SEQUENCE [LARGE SCALE GENOMIC DNA]</scope>
    <source>
        <strain evidence="2 3">CBS 118157</strain>
    </source>
</reference>
<name>A0A0D2D7P5_9EURO</name>